<dbReference type="InterPro" id="IPR014001">
    <property type="entry name" value="Helicase_ATP-bd"/>
</dbReference>
<dbReference type="InterPro" id="IPR027417">
    <property type="entry name" value="P-loop_NTPase"/>
</dbReference>
<evidence type="ECO:0000313" key="8">
    <source>
        <dbReference type="Proteomes" id="UP000734854"/>
    </source>
</evidence>
<dbReference type="PANTHER" id="PTHR47958">
    <property type="entry name" value="ATP-DEPENDENT RNA HELICASE DBP3"/>
    <property type="match status" value="1"/>
</dbReference>
<feature type="transmembrane region" description="Helical" evidence="5">
    <location>
        <begin position="285"/>
        <end position="305"/>
    </location>
</feature>
<dbReference type="InterPro" id="IPR011545">
    <property type="entry name" value="DEAD/DEAH_box_helicase_dom"/>
</dbReference>
<evidence type="ECO:0000256" key="5">
    <source>
        <dbReference type="SAM" id="Phobius"/>
    </source>
</evidence>
<proteinExistence type="predicted"/>
<keyword evidence="5" id="KW-1133">Transmembrane helix</keyword>
<dbReference type="EMBL" id="JACMSC010000008">
    <property type="protein sequence ID" value="KAG6512858.1"/>
    <property type="molecule type" value="Genomic_DNA"/>
</dbReference>
<keyword evidence="2" id="KW-0547">Nucleotide-binding</keyword>
<dbReference type="PROSITE" id="PS51192">
    <property type="entry name" value="HELICASE_ATP_BIND_1"/>
    <property type="match status" value="1"/>
</dbReference>
<evidence type="ECO:0000313" key="7">
    <source>
        <dbReference type="EMBL" id="KAG6512858.1"/>
    </source>
</evidence>
<keyword evidence="2" id="KW-0347">Helicase</keyword>
<sequence length="340" mass="38257">MDKRKIEPIPALDHSTMDYEPFNKDFNEEKPSISGMSDQEVSEYRKTLAFRVSGSGKTNVFVPPMIVHIMDQPELDKGEGPIGVICAPTRELAHQIYIEAKKFAKSYGLCVATVYGGVSKLDQFKELKAGCEIVVAAPGRPINLLKMKALAMTSTTYLVLHEADQMFDLGFEPQVHSIVGQIRPNRQTLFFLATMPYKVERLAREILSDPGRITVGEVGTANEDITQVVNVIPSEAEKMPWLLDKLPVIPDGKFRAKRVARKGSGMCWIFMPLRKLKREAVRKKTAFWMGYLGMCLQLGCTLYIFSLMCSNPATMYSRKHDGMPLDMVENDEDGQWKIPI</sequence>
<evidence type="ECO:0000256" key="4">
    <source>
        <dbReference type="SAM" id="MobiDB-lite"/>
    </source>
</evidence>
<evidence type="ECO:0000256" key="3">
    <source>
        <dbReference type="ARBA" id="ARBA00022884"/>
    </source>
</evidence>
<comment type="caution">
    <text evidence="7">The sequence shown here is derived from an EMBL/GenBank/DDBJ whole genome shotgun (WGS) entry which is preliminary data.</text>
</comment>
<dbReference type="SUPFAM" id="SSF52540">
    <property type="entry name" value="P-loop containing nucleoside triphosphate hydrolases"/>
    <property type="match status" value="1"/>
</dbReference>
<keyword evidence="1" id="KW-0378">Hydrolase</keyword>
<name>A0A8J5GWC6_ZINOF</name>
<dbReference type="GO" id="GO:0003723">
    <property type="term" value="F:RNA binding"/>
    <property type="evidence" value="ECO:0007669"/>
    <property type="project" value="UniProtKB-KW"/>
</dbReference>
<keyword evidence="8" id="KW-1185">Reference proteome</keyword>
<reference evidence="7 8" key="1">
    <citation type="submission" date="2020-08" db="EMBL/GenBank/DDBJ databases">
        <title>Plant Genome Project.</title>
        <authorList>
            <person name="Zhang R.-G."/>
        </authorList>
    </citation>
    <scope>NUCLEOTIDE SEQUENCE [LARGE SCALE GENOMIC DNA]</scope>
    <source>
        <tissue evidence="7">Rhizome</tissue>
    </source>
</reference>
<organism evidence="7 8">
    <name type="scientific">Zingiber officinale</name>
    <name type="common">Ginger</name>
    <name type="synonym">Amomum zingiber</name>
    <dbReference type="NCBI Taxonomy" id="94328"/>
    <lineage>
        <taxon>Eukaryota</taxon>
        <taxon>Viridiplantae</taxon>
        <taxon>Streptophyta</taxon>
        <taxon>Embryophyta</taxon>
        <taxon>Tracheophyta</taxon>
        <taxon>Spermatophyta</taxon>
        <taxon>Magnoliopsida</taxon>
        <taxon>Liliopsida</taxon>
        <taxon>Zingiberales</taxon>
        <taxon>Zingiberaceae</taxon>
        <taxon>Zingiber</taxon>
    </lineage>
</organism>
<gene>
    <name evidence="7" type="ORF">ZIOFF_030992</name>
</gene>
<dbReference type="AlphaFoldDB" id="A0A8J5GWC6"/>
<accession>A0A8J5GWC6</accession>
<feature type="compositionally biased region" description="Basic and acidic residues" evidence="4">
    <location>
        <begin position="15"/>
        <end position="24"/>
    </location>
</feature>
<keyword evidence="5" id="KW-0472">Membrane</keyword>
<feature type="region of interest" description="Disordered" evidence="4">
    <location>
        <begin position="1"/>
        <end position="24"/>
    </location>
</feature>
<evidence type="ECO:0000256" key="2">
    <source>
        <dbReference type="ARBA" id="ARBA00022806"/>
    </source>
</evidence>
<dbReference type="SMART" id="SM00487">
    <property type="entry name" value="DEXDc"/>
    <property type="match status" value="1"/>
</dbReference>
<evidence type="ECO:0000256" key="1">
    <source>
        <dbReference type="ARBA" id="ARBA00022801"/>
    </source>
</evidence>
<protein>
    <recommendedName>
        <fullName evidence="6">Helicase ATP-binding domain-containing protein</fullName>
    </recommendedName>
</protein>
<keyword evidence="2" id="KW-0067">ATP-binding</keyword>
<evidence type="ECO:0000259" key="6">
    <source>
        <dbReference type="PROSITE" id="PS51192"/>
    </source>
</evidence>
<dbReference type="GO" id="GO:0005524">
    <property type="term" value="F:ATP binding"/>
    <property type="evidence" value="ECO:0007669"/>
    <property type="project" value="InterPro"/>
</dbReference>
<dbReference type="Proteomes" id="UP000734854">
    <property type="component" value="Unassembled WGS sequence"/>
</dbReference>
<dbReference type="Pfam" id="PF00270">
    <property type="entry name" value="DEAD"/>
    <property type="match status" value="1"/>
</dbReference>
<feature type="domain" description="Helicase ATP-binding" evidence="6">
    <location>
        <begin position="38"/>
        <end position="213"/>
    </location>
</feature>
<keyword evidence="3" id="KW-0694">RNA-binding</keyword>
<dbReference type="Gene3D" id="3.40.50.300">
    <property type="entry name" value="P-loop containing nucleotide triphosphate hydrolases"/>
    <property type="match status" value="1"/>
</dbReference>
<dbReference type="GO" id="GO:0016787">
    <property type="term" value="F:hydrolase activity"/>
    <property type="evidence" value="ECO:0007669"/>
    <property type="project" value="UniProtKB-KW"/>
</dbReference>
<keyword evidence="5" id="KW-0812">Transmembrane</keyword>
<dbReference type="GO" id="GO:0004386">
    <property type="term" value="F:helicase activity"/>
    <property type="evidence" value="ECO:0007669"/>
    <property type="project" value="UniProtKB-KW"/>
</dbReference>